<dbReference type="PANTHER" id="PTHR10578">
    <property type="entry name" value="S -2-HYDROXY-ACID OXIDASE-RELATED"/>
    <property type="match status" value="1"/>
</dbReference>
<feature type="binding site" evidence="9">
    <location>
        <position position="278"/>
    </location>
    <ligand>
        <name>substrate</name>
    </ligand>
</feature>
<dbReference type="HAMAP" id="MF_01559">
    <property type="entry name" value="L_lact_dehydr"/>
    <property type="match status" value="1"/>
</dbReference>
<feature type="binding site" evidence="11">
    <location>
        <position position="164"/>
    </location>
    <ligand>
        <name>glyoxylate</name>
        <dbReference type="ChEBI" id="CHEBI:36655"/>
    </ligand>
</feature>
<feature type="binding site" evidence="9">
    <location>
        <position position="164"/>
    </location>
    <ligand>
        <name>substrate</name>
    </ligand>
</feature>
<dbReference type="GO" id="GO:0006089">
    <property type="term" value="P:lactate metabolic process"/>
    <property type="evidence" value="ECO:0007669"/>
    <property type="project" value="UniProtKB-UniRule"/>
</dbReference>
<feature type="binding site" evidence="11">
    <location>
        <begin position="329"/>
        <end position="330"/>
    </location>
    <ligand>
        <name>FMN</name>
        <dbReference type="ChEBI" id="CHEBI:58210"/>
    </ligand>
</feature>
<evidence type="ECO:0000256" key="9">
    <source>
        <dbReference type="HAMAP-Rule" id="MF_01559"/>
    </source>
</evidence>
<dbReference type="RefSeq" id="WP_120384591.1">
    <property type="nucleotide sequence ID" value="NZ_RAXT01000030.1"/>
</dbReference>
<dbReference type="GO" id="GO:0004459">
    <property type="term" value="F:L-lactate dehydrogenase (NAD+) activity"/>
    <property type="evidence" value="ECO:0007669"/>
    <property type="project" value="UniProtKB-UniRule"/>
</dbReference>
<comment type="cofactor">
    <cofactor evidence="1 9">
        <name>FMN</name>
        <dbReference type="ChEBI" id="CHEBI:58210"/>
    </cofactor>
</comment>
<feature type="binding site" evidence="11">
    <location>
        <position position="275"/>
    </location>
    <ligand>
        <name>glyoxylate</name>
        <dbReference type="ChEBI" id="CHEBI:36655"/>
    </ligand>
</feature>
<dbReference type="GO" id="GO:0009060">
    <property type="term" value="P:aerobic respiration"/>
    <property type="evidence" value="ECO:0007669"/>
    <property type="project" value="TreeGrafter"/>
</dbReference>
<comment type="similarity">
    <text evidence="8 9">Belongs to the FMN-dependent alpha-hydroxy acid dehydrogenase family.</text>
</comment>
<keyword evidence="2 9" id="KW-1003">Cell membrane</keyword>
<dbReference type="InterPro" id="IPR008259">
    <property type="entry name" value="FMN_hydac_DH_AS"/>
</dbReference>
<feature type="binding site" evidence="11">
    <location>
        <position position="273"/>
    </location>
    <ligand>
        <name>FMN</name>
        <dbReference type="ChEBI" id="CHEBI:58210"/>
    </ligand>
</feature>
<dbReference type="Pfam" id="PF01070">
    <property type="entry name" value="FMN_dh"/>
    <property type="match status" value="1"/>
</dbReference>
<evidence type="ECO:0000256" key="11">
    <source>
        <dbReference type="PIRSR" id="PIRSR000138-2"/>
    </source>
</evidence>
<comment type="subcellular location">
    <subcellularLocation>
        <location evidence="9">Cell membrane</location>
        <topology evidence="9">Peripheral membrane protein</topology>
    </subcellularLocation>
</comment>
<dbReference type="AlphaFoldDB" id="A0A3A8F3S7"/>
<name>A0A3A8F3S7_9GAMM</name>
<keyword evidence="14" id="KW-1185">Reference proteome</keyword>
<dbReference type="InterPro" id="IPR012133">
    <property type="entry name" value="Alpha-hydoxy_acid_DH_FMN"/>
</dbReference>
<feature type="active site" description="Proton acceptor" evidence="9 10">
    <location>
        <position position="275"/>
    </location>
</feature>
<feature type="binding site" evidence="11">
    <location>
        <position position="24"/>
    </location>
    <ligand>
        <name>glyoxylate</name>
        <dbReference type="ChEBI" id="CHEBI:36655"/>
    </ligand>
</feature>
<feature type="binding site" evidence="9 11">
    <location>
        <position position="106"/>
    </location>
    <ligand>
        <name>FMN</name>
        <dbReference type="ChEBI" id="CHEBI:58210"/>
    </ligand>
</feature>
<dbReference type="Gene3D" id="3.20.20.70">
    <property type="entry name" value="Aldolase class I"/>
    <property type="match status" value="1"/>
</dbReference>
<dbReference type="OrthoDB" id="9770452at2"/>
<feature type="binding site" evidence="9">
    <location>
        <begin position="306"/>
        <end position="330"/>
    </location>
    <ligand>
        <name>FMN</name>
        <dbReference type="ChEBI" id="CHEBI:58210"/>
    </ligand>
</feature>
<keyword evidence="5 9" id="KW-0288">FMN</keyword>
<evidence type="ECO:0000313" key="13">
    <source>
        <dbReference type="EMBL" id="RKG36964.1"/>
    </source>
</evidence>
<protein>
    <recommendedName>
        <fullName evidence="9">L-lactate dehydrogenase</fullName>
        <ecNumber evidence="9">1.1.-.-</ecNumber>
    </recommendedName>
</protein>
<feature type="binding site" evidence="9 11">
    <location>
        <position position="155"/>
    </location>
    <ligand>
        <name>FMN</name>
        <dbReference type="ChEBI" id="CHEBI:58210"/>
    </ligand>
</feature>
<evidence type="ECO:0000256" key="3">
    <source>
        <dbReference type="ARBA" id="ARBA00022519"/>
    </source>
</evidence>
<dbReference type="InterPro" id="IPR013785">
    <property type="entry name" value="Aldolase_TIM"/>
</dbReference>
<dbReference type="EC" id="1.1.-.-" evidence="9"/>
<evidence type="ECO:0000313" key="14">
    <source>
        <dbReference type="Proteomes" id="UP000280405"/>
    </source>
</evidence>
<comment type="caution">
    <text evidence="13">The sequence shown here is derived from an EMBL/GenBank/DDBJ whole genome shotgun (WGS) entry which is preliminary data.</text>
</comment>
<feature type="binding site" evidence="9 11">
    <location>
        <position position="251"/>
    </location>
    <ligand>
        <name>FMN</name>
        <dbReference type="ChEBI" id="CHEBI:58210"/>
    </ligand>
</feature>
<evidence type="ECO:0000256" key="8">
    <source>
        <dbReference type="ARBA" id="ARBA00024042"/>
    </source>
</evidence>
<evidence type="ECO:0000256" key="10">
    <source>
        <dbReference type="PIRSR" id="PIRSR000138-1"/>
    </source>
</evidence>
<dbReference type="PROSITE" id="PS51349">
    <property type="entry name" value="FMN_HYDROXY_ACID_DH_2"/>
    <property type="match status" value="1"/>
</dbReference>
<feature type="binding site" evidence="11">
    <location>
        <begin position="306"/>
        <end position="310"/>
    </location>
    <ligand>
        <name>FMN</name>
        <dbReference type="ChEBI" id="CHEBI:58210"/>
    </ligand>
</feature>
<feature type="binding site" evidence="9">
    <location>
        <position position="129"/>
    </location>
    <ligand>
        <name>substrate</name>
    </ligand>
</feature>
<accession>A0A3A8F3S7</accession>
<comment type="function">
    <text evidence="9">Catalyzes the conversion of L-lactate to pyruvate. Is coupled to the respiratory chain.</text>
</comment>
<dbReference type="NCBIfam" id="NF008398">
    <property type="entry name" value="PRK11197.1"/>
    <property type="match status" value="1"/>
</dbReference>
<dbReference type="NCBIfam" id="NF033901">
    <property type="entry name" value="L_lactate_LldD"/>
    <property type="match status" value="1"/>
</dbReference>
<dbReference type="GO" id="GO:0010181">
    <property type="term" value="F:FMN binding"/>
    <property type="evidence" value="ECO:0007669"/>
    <property type="project" value="InterPro"/>
</dbReference>
<keyword evidence="6 9" id="KW-0560">Oxidoreductase</keyword>
<dbReference type="PROSITE" id="PS00557">
    <property type="entry name" value="FMN_HYDROXY_ACID_DH_1"/>
    <property type="match status" value="1"/>
</dbReference>
<feature type="binding site" evidence="11">
    <location>
        <position position="278"/>
    </location>
    <ligand>
        <name>glyoxylate</name>
        <dbReference type="ChEBI" id="CHEBI:36655"/>
    </ligand>
</feature>
<keyword evidence="3" id="KW-0997">Cell inner membrane</keyword>
<reference evidence="13 14" key="1">
    <citation type="submission" date="2018-09" db="EMBL/GenBank/DDBJ databases">
        <title>The draft genome of Acinetobacter spp. strains.</title>
        <authorList>
            <person name="Qin J."/>
            <person name="Feng Y."/>
            <person name="Zong Z."/>
        </authorList>
    </citation>
    <scope>NUCLEOTIDE SEQUENCE [LARGE SCALE GENOMIC DNA]</scope>
    <source>
        <strain evidence="13 14">WCHAc060115</strain>
    </source>
</reference>
<evidence type="ECO:0000256" key="7">
    <source>
        <dbReference type="ARBA" id="ARBA00023136"/>
    </source>
</evidence>
<gene>
    <name evidence="9" type="primary">lldD</name>
    <name evidence="13" type="ORF">D7V20_12645</name>
</gene>
<dbReference type="Proteomes" id="UP000280405">
    <property type="component" value="Unassembled WGS sequence"/>
</dbReference>
<dbReference type="CDD" id="cd02809">
    <property type="entry name" value="alpha_hydroxyacid_oxid_FMN"/>
    <property type="match status" value="1"/>
</dbReference>
<dbReference type="FunFam" id="3.20.20.70:FF:000029">
    <property type="entry name" value="L-lactate dehydrogenase"/>
    <property type="match status" value="1"/>
</dbReference>
<dbReference type="InterPro" id="IPR000262">
    <property type="entry name" value="FMN-dep_DH"/>
</dbReference>
<dbReference type="InterPro" id="IPR037396">
    <property type="entry name" value="FMN_HAD"/>
</dbReference>
<keyword evidence="7 9" id="KW-0472">Membrane</keyword>
<evidence type="ECO:0000256" key="1">
    <source>
        <dbReference type="ARBA" id="ARBA00001917"/>
    </source>
</evidence>
<evidence type="ECO:0000256" key="6">
    <source>
        <dbReference type="ARBA" id="ARBA00023002"/>
    </source>
</evidence>
<dbReference type="PANTHER" id="PTHR10578:SF85">
    <property type="entry name" value="L-LACTATE DEHYDROGENASE"/>
    <property type="match status" value="1"/>
</dbReference>
<evidence type="ECO:0000256" key="2">
    <source>
        <dbReference type="ARBA" id="ARBA00022475"/>
    </source>
</evidence>
<comment type="catalytic activity">
    <reaction evidence="9">
        <text>(S)-lactate + A = pyruvate + AH2</text>
        <dbReference type="Rhea" id="RHEA:45816"/>
        <dbReference type="ChEBI" id="CHEBI:13193"/>
        <dbReference type="ChEBI" id="CHEBI:15361"/>
        <dbReference type="ChEBI" id="CHEBI:16651"/>
        <dbReference type="ChEBI" id="CHEBI:17499"/>
    </reaction>
</comment>
<dbReference type="EMBL" id="RAXT01000030">
    <property type="protein sequence ID" value="RKG36964.1"/>
    <property type="molecule type" value="Genomic_DNA"/>
</dbReference>
<dbReference type="InterPro" id="IPR020920">
    <property type="entry name" value="LldD"/>
</dbReference>
<sequence>MIISSANDYREAARRRLPPFLFHYIDGGAYAEYTLKRNVEDLSKIALRQRVLNDMSQLSLETKLFDETLSMPVALSPVGLTGMYARRGEVQAAVAADKKGIPFTLSTVSVCPIEEVAPAINRPMWFQLYVLRDRGFMRNALERAKAAGCSTLVFTVDMPVPGARYRDAHSGMSGPNAAMRRYMQSCFHPHWAWNVGLLGRPHDLGNISKYLGKPTGLEDYIGWLGNNFDPSISWKDLEWIREFWDGPMVIKGILDPEDAKDAVRFGADGIVVSNHGGRQLDGVLSSARALPPIADAVKGDIKILADSGIRNGLDVVRMLALGADTCMLGRAFVYALGAAGGEGVSNLLELIDKEMRVAMTLTGAKTIADITSDCLVKLEKGLVG</sequence>
<feature type="binding site" evidence="9">
    <location>
        <position position="24"/>
    </location>
    <ligand>
        <name>substrate</name>
    </ligand>
</feature>
<organism evidence="13 14">
    <name type="scientific">Acinetobacter rongchengensis</name>
    <dbReference type="NCBI Taxonomy" id="2419601"/>
    <lineage>
        <taxon>Bacteria</taxon>
        <taxon>Pseudomonadati</taxon>
        <taxon>Pseudomonadota</taxon>
        <taxon>Gammaproteobacteria</taxon>
        <taxon>Moraxellales</taxon>
        <taxon>Moraxellaceae</taxon>
        <taxon>Acinetobacter</taxon>
    </lineage>
</organism>
<evidence type="ECO:0000259" key="12">
    <source>
        <dbReference type="PROSITE" id="PS51349"/>
    </source>
</evidence>
<feature type="binding site" evidence="11">
    <location>
        <position position="129"/>
    </location>
    <ligand>
        <name>glyoxylate</name>
        <dbReference type="ChEBI" id="CHEBI:36655"/>
    </ligand>
</feature>
<feature type="binding site" evidence="11">
    <location>
        <begin position="77"/>
        <end position="79"/>
    </location>
    <ligand>
        <name>FMN</name>
        <dbReference type="ChEBI" id="CHEBI:58210"/>
    </ligand>
</feature>
<feature type="binding site" evidence="9 11">
    <location>
        <position position="127"/>
    </location>
    <ligand>
        <name>FMN</name>
        <dbReference type="ChEBI" id="CHEBI:58210"/>
    </ligand>
</feature>
<proteinExistence type="inferred from homology"/>
<keyword evidence="4 9" id="KW-0285">Flavoprotein</keyword>
<dbReference type="GO" id="GO:0005886">
    <property type="term" value="C:plasma membrane"/>
    <property type="evidence" value="ECO:0007669"/>
    <property type="project" value="UniProtKB-SubCell"/>
</dbReference>
<feature type="domain" description="FMN hydroxy acid dehydrogenase" evidence="12">
    <location>
        <begin position="1"/>
        <end position="380"/>
    </location>
</feature>
<dbReference type="SUPFAM" id="SSF51395">
    <property type="entry name" value="FMN-linked oxidoreductases"/>
    <property type="match status" value="1"/>
</dbReference>
<evidence type="ECO:0000256" key="5">
    <source>
        <dbReference type="ARBA" id="ARBA00022643"/>
    </source>
</evidence>
<evidence type="ECO:0000256" key="4">
    <source>
        <dbReference type="ARBA" id="ARBA00022630"/>
    </source>
</evidence>
<dbReference type="PIRSF" id="PIRSF000138">
    <property type="entry name" value="Al-hdrx_acd_dh"/>
    <property type="match status" value="1"/>
</dbReference>